<evidence type="ECO:0000256" key="1">
    <source>
        <dbReference type="SAM" id="MobiDB-lite"/>
    </source>
</evidence>
<sequence>MDQNEDQNIRQLGGRTMASLLSAAFRMNADPAEAHLIASATSQNQKKTRRKKKMKRWKMKKRNFSGSGEDQR</sequence>
<dbReference type="AlphaFoldDB" id="A0A5P1FVQ9"/>
<evidence type="ECO:0000313" key="2">
    <source>
        <dbReference type="EMBL" id="ONK80900.1"/>
    </source>
</evidence>
<proteinExistence type="predicted"/>
<evidence type="ECO:0000313" key="3">
    <source>
        <dbReference type="Proteomes" id="UP000243459"/>
    </source>
</evidence>
<name>A0A5P1FVQ9_ASPOF</name>
<protein>
    <submittedName>
        <fullName evidence="2">Uncharacterized protein</fullName>
    </submittedName>
</protein>
<accession>A0A5P1FVQ9</accession>
<feature type="compositionally biased region" description="Basic residues" evidence="1">
    <location>
        <begin position="46"/>
        <end position="63"/>
    </location>
</feature>
<feature type="region of interest" description="Disordered" evidence="1">
    <location>
        <begin position="37"/>
        <end position="72"/>
    </location>
</feature>
<dbReference type="Proteomes" id="UP000243459">
    <property type="component" value="Chromosome 1"/>
</dbReference>
<dbReference type="EMBL" id="CM007381">
    <property type="protein sequence ID" value="ONK80900.1"/>
    <property type="molecule type" value="Genomic_DNA"/>
</dbReference>
<gene>
    <name evidence="2" type="ORF">A4U43_C01F22990</name>
</gene>
<dbReference type="Gramene" id="ONK80900">
    <property type="protein sequence ID" value="ONK80900"/>
    <property type="gene ID" value="A4U43_C01F22990"/>
</dbReference>
<organism evidence="2 3">
    <name type="scientific">Asparagus officinalis</name>
    <name type="common">Garden asparagus</name>
    <dbReference type="NCBI Taxonomy" id="4686"/>
    <lineage>
        <taxon>Eukaryota</taxon>
        <taxon>Viridiplantae</taxon>
        <taxon>Streptophyta</taxon>
        <taxon>Embryophyta</taxon>
        <taxon>Tracheophyta</taxon>
        <taxon>Spermatophyta</taxon>
        <taxon>Magnoliopsida</taxon>
        <taxon>Liliopsida</taxon>
        <taxon>Asparagales</taxon>
        <taxon>Asparagaceae</taxon>
        <taxon>Asparagoideae</taxon>
        <taxon>Asparagus</taxon>
    </lineage>
</organism>
<reference evidence="3" key="1">
    <citation type="journal article" date="2017" name="Nat. Commun.">
        <title>The asparagus genome sheds light on the origin and evolution of a young Y chromosome.</title>
        <authorList>
            <person name="Harkess A."/>
            <person name="Zhou J."/>
            <person name="Xu C."/>
            <person name="Bowers J.E."/>
            <person name="Van der Hulst R."/>
            <person name="Ayyampalayam S."/>
            <person name="Mercati F."/>
            <person name="Riccardi P."/>
            <person name="McKain M.R."/>
            <person name="Kakrana A."/>
            <person name="Tang H."/>
            <person name="Ray J."/>
            <person name="Groenendijk J."/>
            <person name="Arikit S."/>
            <person name="Mathioni S.M."/>
            <person name="Nakano M."/>
            <person name="Shan H."/>
            <person name="Telgmann-Rauber A."/>
            <person name="Kanno A."/>
            <person name="Yue Z."/>
            <person name="Chen H."/>
            <person name="Li W."/>
            <person name="Chen Y."/>
            <person name="Xu X."/>
            <person name="Zhang Y."/>
            <person name="Luo S."/>
            <person name="Chen H."/>
            <person name="Gao J."/>
            <person name="Mao Z."/>
            <person name="Pires J.C."/>
            <person name="Luo M."/>
            <person name="Kudrna D."/>
            <person name="Wing R.A."/>
            <person name="Meyers B.C."/>
            <person name="Yi K."/>
            <person name="Kong H."/>
            <person name="Lavrijsen P."/>
            <person name="Sunseri F."/>
            <person name="Falavigna A."/>
            <person name="Ye Y."/>
            <person name="Leebens-Mack J.H."/>
            <person name="Chen G."/>
        </authorList>
    </citation>
    <scope>NUCLEOTIDE SEQUENCE [LARGE SCALE GENOMIC DNA]</scope>
    <source>
        <strain evidence="3">cv. DH0086</strain>
    </source>
</reference>
<keyword evidence="3" id="KW-1185">Reference proteome</keyword>